<dbReference type="InterPro" id="IPR035986">
    <property type="entry name" value="PKD_dom_sf"/>
</dbReference>
<dbReference type="EC" id="3.2.1.14" evidence="3"/>
<keyword evidence="4 7" id="KW-0378">Hydrolase</keyword>
<dbReference type="OrthoDB" id="9775889at2"/>
<dbReference type="SMART" id="SM00089">
    <property type="entry name" value="PKD"/>
    <property type="match status" value="3"/>
</dbReference>
<dbReference type="InterPro" id="IPR050314">
    <property type="entry name" value="Glycosyl_Hydrlase_18"/>
</dbReference>
<evidence type="ECO:0000256" key="3">
    <source>
        <dbReference type="ARBA" id="ARBA00012729"/>
    </source>
</evidence>
<evidence type="ECO:0000313" key="12">
    <source>
        <dbReference type="Proteomes" id="UP000251889"/>
    </source>
</evidence>
<dbReference type="SMART" id="SM00636">
    <property type="entry name" value="Glyco_18"/>
    <property type="match status" value="1"/>
</dbReference>
<feature type="domain" description="GH18" evidence="10">
    <location>
        <begin position="28"/>
        <end position="367"/>
    </location>
</feature>
<dbReference type="Pfam" id="PF00704">
    <property type="entry name" value="Glyco_hydro_18"/>
    <property type="match status" value="1"/>
</dbReference>
<dbReference type="SMART" id="SM00637">
    <property type="entry name" value="CBD_II"/>
    <property type="match status" value="1"/>
</dbReference>
<dbReference type="Gene3D" id="2.60.40.4070">
    <property type="match status" value="1"/>
</dbReference>
<dbReference type="InterPro" id="IPR008965">
    <property type="entry name" value="CBM2/CBM3_carb-bd_dom_sf"/>
</dbReference>
<dbReference type="Gene3D" id="2.60.40.290">
    <property type="match status" value="1"/>
</dbReference>
<evidence type="ECO:0000259" key="9">
    <source>
        <dbReference type="PROSITE" id="PS51173"/>
    </source>
</evidence>
<dbReference type="PANTHER" id="PTHR11177">
    <property type="entry name" value="CHITINASE"/>
    <property type="match status" value="1"/>
</dbReference>
<dbReference type="SUPFAM" id="SSF49299">
    <property type="entry name" value="PKD domain"/>
    <property type="match status" value="2"/>
</dbReference>
<dbReference type="InterPro" id="IPR001223">
    <property type="entry name" value="Glyco_hydro18_cat"/>
</dbReference>
<dbReference type="AlphaFoldDB" id="A0A364Y199"/>
<evidence type="ECO:0000256" key="7">
    <source>
        <dbReference type="RuleBase" id="RU000489"/>
    </source>
</evidence>
<dbReference type="GO" id="GO:0030247">
    <property type="term" value="F:polysaccharide binding"/>
    <property type="evidence" value="ECO:0007669"/>
    <property type="project" value="UniProtKB-UniRule"/>
</dbReference>
<dbReference type="RefSeq" id="WP_112747403.1">
    <property type="nucleotide sequence ID" value="NZ_QMFY01000006.1"/>
</dbReference>
<dbReference type="InterPro" id="IPR012291">
    <property type="entry name" value="CBM2_carb-bd_dom_sf"/>
</dbReference>
<keyword evidence="5" id="KW-0624">Polysaccharide degradation</keyword>
<dbReference type="SUPFAM" id="SSF49384">
    <property type="entry name" value="Carbohydrate-binding domain"/>
    <property type="match status" value="1"/>
</dbReference>
<dbReference type="Pfam" id="PF17957">
    <property type="entry name" value="Big_7"/>
    <property type="match status" value="4"/>
</dbReference>
<dbReference type="NCBIfam" id="TIGR04183">
    <property type="entry name" value="Por_Secre_tail"/>
    <property type="match status" value="1"/>
</dbReference>
<dbReference type="InterPro" id="IPR029070">
    <property type="entry name" value="Chitinase_insertion_sf"/>
</dbReference>
<dbReference type="InterPro" id="IPR001919">
    <property type="entry name" value="CBD2"/>
</dbReference>
<dbReference type="Gene3D" id="2.60.120.200">
    <property type="match status" value="1"/>
</dbReference>
<dbReference type="InterPro" id="IPR017853">
    <property type="entry name" value="GH"/>
</dbReference>
<dbReference type="CDD" id="cd00413">
    <property type="entry name" value="Glyco_hydrolase_16"/>
    <property type="match status" value="1"/>
</dbReference>
<dbReference type="GO" id="GO:0008061">
    <property type="term" value="F:chitin binding"/>
    <property type="evidence" value="ECO:0007669"/>
    <property type="project" value="InterPro"/>
</dbReference>
<keyword evidence="5" id="KW-0119">Carbohydrate metabolism</keyword>
<evidence type="ECO:0000256" key="2">
    <source>
        <dbReference type="ARBA" id="ARBA00009121"/>
    </source>
</evidence>
<dbReference type="PROSITE" id="PS01095">
    <property type="entry name" value="GH18_1"/>
    <property type="match status" value="1"/>
</dbReference>
<comment type="caution">
    <text evidence="11">The sequence shown here is derived from an EMBL/GenBank/DDBJ whole genome shotgun (WGS) entry which is preliminary data.</text>
</comment>
<name>A0A364Y199_9BACT</name>
<dbReference type="InterPro" id="IPR013783">
    <property type="entry name" value="Ig-like_fold"/>
</dbReference>
<dbReference type="SUPFAM" id="SSF54556">
    <property type="entry name" value="Chitinase insertion domain"/>
    <property type="match status" value="1"/>
</dbReference>
<dbReference type="GO" id="GO:0006032">
    <property type="term" value="P:chitin catabolic process"/>
    <property type="evidence" value="ECO:0007669"/>
    <property type="project" value="UniProtKB-KW"/>
</dbReference>
<comment type="catalytic activity">
    <reaction evidence="1">
        <text>Random endo-hydrolysis of N-acetyl-beta-D-glucosaminide (1-&gt;4)-beta-linkages in chitin and chitodextrins.</text>
        <dbReference type="EC" id="3.2.1.14"/>
    </reaction>
</comment>
<feature type="chain" id="PRO_5016569335" description="chitinase" evidence="8">
    <location>
        <begin position="22"/>
        <end position="1220"/>
    </location>
</feature>
<evidence type="ECO:0000256" key="8">
    <source>
        <dbReference type="SAM" id="SignalP"/>
    </source>
</evidence>
<keyword evidence="5" id="KW-0146">Chitin degradation</keyword>
<dbReference type="Gene3D" id="3.20.20.80">
    <property type="entry name" value="Glycosidases"/>
    <property type="match status" value="1"/>
</dbReference>
<dbReference type="Gene3D" id="3.10.50.10">
    <property type="match status" value="1"/>
</dbReference>
<keyword evidence="8" id="KW-0732">Signal</keyword>
<dbReference type="Proteomes" id="UP000251889">
    <property type="component" value="Unassembled WGS sequence"/>
</dbReference>
<dbReference type="InterPro" id="IPR013320">
    <property type="entry name" value="ConA-like_dom_sf"/>
</dbReference>
<organism evidence="11 12">
    <name type="scientific">Pseudochryseolinea flava</name>
    <dbReference type="NCBI Taxonomy" id="2059302"/>
    <lineage>
        <taxon>Bacteria</taxon>
        <taxon>Pseudomonadati</taxon>
        <taxon>Bacteroidota</taxon>
        <taxon>Cytophagia</taxon>
        <taxon>Cytophagales</taxon>
        <taxon>Fulvivirgaceae</taxon>
        <taxon>Pseudochryseolinea</taxon>
    </lineage>
</organism>
<dbReference type="EMBL" id="QMFY01000006">
    <property type="protein sequence ID" value="RAW00603.1"/>
    <property type="molecule type" value="Genomic_DNA"/>
</dbReference>
<dbReference type="GO" id="GO:0008843">
    <property type="term" value="F:endochitinase activity"/>
    <property type="evidence" value="ECO:0007669"/>
    <property type="project" value="UniProtKB-EC"/>
</dbReference>
<dbReference type="Pfam" id="PF18962">
    <property type="entry name" value="Por_Secre_tail"/>
    <property type="match status" value="1"/>
</dbReference>
<dbReference type="PROSITE" id="PS51173">
    <property type="entry name" value="CBM2"/>
    <property type="match status" value="1"/>
</dbReference>
<feature type="domain" description="CBM2" evidence="9">
    <location>
        <begin position="1019"/>
        <end position="1130"/>
    </location>
</feature>
<dbReference type="PANTHER" id="PTHR11177:SF317">
    <property type="entry name" value="CHITINASE 12-RELATED"/>
    <property type="match status" value="1"/>
</dbReference>
<evidence type="ECO:0000256" key="4">
    <source>
        <dbReference type="ARBA" id="ARBA00022801"/>
    </source>
</evidence>
<proteinExistence type="inferred from homology"/>
<evidence type="ECO:0000256" key="6">
    <source>
        <dbReference type="ARBA" id="ARBA00023295"/>
    </source>
</evidence>
<evidence type="ECO:0000256" key="5">
    <source>
        <dbReference type="ARBA" id="ARBA00023024"/>
    </source>
</evidence>
<reference evidence="11 12" key="1">
    <citation type="submission" date="2018-06" db="EMBL/GenBank/DDBJ databases">
        <title>Chryseolinea flavus sp. nov., a member of the phylum Bacteroidetes isolated from soil.</title>
        <authorList>
            <person name="Li Y."/>
            <person name="Wang J."/>
        </authorList>
    </citation>
    <scope>NUCLEOTIDE SEQUENCE [LARGE SCALE GENOMIC DNA]</scope>
    <source>
        <strain evidence="11 12">SDU1-6</strain>
    </source>
</reference>
<dbReference type="SUPFAM" id="SSF51445">
    <property type="entry name" value="(Trans)glycosidases"/>
    <property type="match status" value="1"/>
</dbReference>
<dbReference type="InterPro" id="IPR022409">
    <property type="entry name" value="PKD/Chitinase_dom"/>
</dbReference>
<dbReference type="GO" id="GO:0005975">
    <property type="term" value="P:carbohydrate metabolic process"/>
    <property type="evidence" value="ECO:0007669"/>
    <property type="project" value="InterPro"/>
</dbReference>
<comment type="similarity">
    <text evidence="2">Belongs to the glycosyl hydrolase 18 family. Chitinase class II subfamily.</text>
</comment>
<sequence>MNIQKLFIAWLLLLVALTAHAQQSYENLVVAGFYPYTKDYVLKPENIALQNLTHLIYCFAGPRADGSISTETGSYHNPTLVNRVHAANKKFIIMMGGGLQSGGYHAMASAQATRTIFINTLVDWCRTYGYDGVNIDWEYPGDNNRNEDRANLTALITEMRAAFNAAGTQLGKYLEISIDVHSSLYYATWVDFATLKNYVDWFGLMSYDYAGDWSYSIHAAHNAPLYCGPPEICDRYLSVDRGVKNLTDSLGIPPSQIVMGLAFYGREFFNSALYQTPREGGGGIAHYDVKPLIGNGWTRHWDDQSKVPYLLKNSGSGFISYDDEQSLTEKANYIKQNELLGAMAWEITQDVDKVTKQQPLFNVLGTQLVGQPLDTEGKPAVSITSPTQNFVFTPGATLTIQANATVEAGFTISRVEFFRNGALLSTDTSTPFSANWQNVPNGKHTLYAIAYSNNGKSAQSTTINITDGLLPQVTDMFDDFTYTSASDPALEGLNDWIVVDGVSGPPSGAIYSKDLITFTADPQNSENKIMGVATRADNNPQNTRHSRIETSVMPYRNGTFAARVYFDDTPAIYGDGNVETFYTINSYATCNNPDLYSECDFEYLPWDAWHWERQKTMYTTTWETCEIRDHQKQVRSYEGWHDLIYTVVDGQPVKYYIDGQLFHTQERFQPDSDVNISFANWIYQNITGSNTTVRTTTMKVDWVYHAKDVILSRADVLAMVANFRSGGVLRKNLAGERVVSGPVNPLPTVAITSPSNGALFTPPANIVINATASDNGSITSVAFYNGTTLLSTDTSSPYSFNWNNVSAGNYTIVARATDNQGATADAQVSVVVSSNPPPTVSITSPTNNASFNAPANIAIQANASDNNGSIASVAFYNGTTLLGTDTSSPYSFVWNNVAAGNYTLTAVATDNGSATTTSAPVSISVIGNAPPTASITSPANNASFIAPATITINASAADANGSIATVAFYQGTTLLGTDTSSPYSFTWSNVAVGNYSLTVRATDNQGAVTTSAPVAITVNPYTPVNLQVTYWTIVEWGTGFQGEVRITNNSSTAASNWTVEFNCAHNLTPIWDAVITSHVGNHYVVQGTSATQTIAANSSVVFGFIGNITSGQSFVAPSGFTVSTPGGRLRTESTRGESLELSAYPNPFTESINIEFILPEASIVKLEILNAQGSKLQTLINQKLTEGKHIATWNSTDAQGMYLYQLNVNGTIITKKIVKE</sequence>
<protein>
    <recommendedName>
        <fullName evidence="3">chitinase</fullName>
        <ecNumber evidence="3">3.2.1.14</ecNumber>
    </recommendedName>
</protein>
<dbReference type="InterPro" id="IPR001579">
    <property type="entry name" value="Glyco_hydro_18_chit_AS"/>
</dbReference>
<evidence type="ECO:0000256" key="1">
    <source>
        <dbReference type="ARBA" id="ARBA00000822"/>
    </source>
</evidence>
<dbReference type="Gene3D" id="2.60.40.10">
    <property type="entry name" value="Immunoglobulins"/>
    <property type="match status" value="4"/>
</dbReference>
<feature type="signal peptide" evidence="8">
    <location>
        <begin position="1"/>
        <end position="21"/>
    </location>
</feature>
<keyword evidence="12" id="KW-1185">Reference proteome</keyword>
<dbReference type="PROSITE" id="PS51910">
    <property type="entry name" value="GH18_2"/>
    <property type="match status" value="1"/>
</dbReference>
<evidence type="ECO:0000259" key="10">
    <source>
        <dbReference type="PROSITE" id="PS51910"/>
    </source>
</evidence>
<keyword evidence="6 7" id="KW-0326">Glycosidase</keyword>
<dbReference type="SUPFAM" id="SSF49899">
    <property type="entry name" value="Concanavalin A-like lectins/glucanases"/>
    <property type="match status" value="1"/>
</dbReference>
<dbReference type="InterPro" id="IPR026444">
    <property type="entry name" value="Secre_tail"/>
</dbReference>
<accession>A0A364Y199</accession>
<gene>
    <name evidence="11" type="ORF">DQQ10_13500</name>
</gene>
<dbReference type="InterPro" id="IPR011583">
    <property type="entry name" value="Chitinase_II/V-like_cat"/>
</dbReference>
<evidence type="ECO:0000313" key="11">
    <source>
        <dbReference type="EMBL" id="RAW00603.1"/>
    </source>
</evidence>
<dbReference type="Pfam" id="PF00553">
    <property type="entry name" value="CBM_2"/>
    <property type="match status" value="1"/>
</dbReference>